<organism evidence="1 2">
    <name type="scientific">Opisthorchis viverrini</name>
    <name type="common">Southeast Asian liver fluke</name>
    <dbReference type="NCBI Taxonomy" id="6198"/>
    <lineage>
        <taxon>Eukaryota</taxon>
        <taxon>Metazoa</taxon>
        <taxon>Spiralia</taxon>
        <taxon>Lophotrochozoa</taxon>
        <taxon>Platyhelminthes</taxon>
        <taxon>Trematoda</taxon>
        <taxon>Digenea</taxon>
        <taxon>Opisthorchiida</taxon>
        <taxon>Opisthorchiata</taxon>
        <taxon>Opisthorchiidae</taxon>
        <taxon>Opisthorchis</taxon>
    </lineage>
</organism>
<accession>A0A1S8X4K6</accession>
<sequence>LLPDLYLRKFNCEAFLAACGQEPQNQPASAATVVTLYFTRNGQCENLHGYPNKVLGEINSSVHFHFTYSGFEIKSRFGSVREASVHTLNGLFELRKDFHARWLDPLKVMKPAADKCLWIDDGLGQIVFSVYFDISNLKEETFSTNTDQVSELKDPVNPNSETDIYIQQLLCEFFELLYILDFKLKTF</sequence>
<dbReference type="EMBL" id="KV892045">
    <property type="protein sequence ID" value="OON21650.1"/>
    <property type="molecule type" value="Genomic_DNA"/>
</dbReference>
<protein>
    <submittedName>
        <fullName evidence="1">Uncharacterized protein</fullName>
    </submittedName>
</protein>
<dbReference type="Proteomes" id="UP000243686">
    <property type="component" value="Unassembled WGS sequence"/>
</dbReference>
<proteinExistence type="predicted"/>
<reference evidence="1 2" key="1">
    <citation type="submission" date="2015-03" db="EMBL/GenBank/DDBJ databases">
        <title>Draft genome of the nematode, Opisthorchis viverrini.</title>
        <authorList>
            <person name="Mitreva M."/>
        </authorList>
    </citation>
    <scope>NUCLEOTIDE SEQUENCE [LARGE SCALE GENOMIC DNA]</scope>
    <source>
        <strain evidence="1">Khon Kaen</strain>
    </source>
</reference>
<name>A0A1S8X4K6_OPIVI</name>
<keyword evidence="2" id="KW-1185">Reference proteome</keyword>
<dbReference type="AlphaFoldDB" id="A0A1S8X4K6"/>
<feature type="non-terminal residue" evidence="1">
    <location>
        <position position="1"/>
    </location>
</feature>
<evidence type="ECO:0000313" key="1">
    <source>
        <dbReference type="EMBL" id="OON21650.1"/>
    </source>
</evidence>
<evidence type="ECO:0000313" key="2">
    <source>
        <dbReference type="Proteomes" id="UP000243686"/>
    </source>
</evidence>
<gene>
    <name evidence="1" type="ORF">X801_02449</name>
</gene>